<dbReference type="Proteomes" id="UP000596276">
    <property type="component" value="Chromosome 3"/>
</dbReference>
<dbReference type="VEuPathDB" id="FungiDB:F9C07_4878"/>
<gene>
    <name evidence="2" type="ORF">F9C07_4878</name>
</gene>
<evidence type="ECO:0000256" key="1">
    <source>
        <dbReference type="SAM" id="MobiDB-lite"/>
    </source>
</evidence>
<dbReference type="EMBL" id="CP044620">
    <property type="protein sequence ID" value="QRD85856.1"/>
    <property type="molecule type" value="Genomic_DNA"/>
</dbReference>
<proteinExistence type="predicted"/>
<reference evidence="3" key="1">
    <citation type="journal article" date="2021" name="G3 (Bethesda)">
        <title>Chromosome assembled and annotated genome sequence of Aspergillus flavus NRRL 3357.</title>
        <authorList>
            <person name="Skerker J.M."/>
            <person name="Pianalto K.M."/>
            <person name="Mondo S.J."/>
            <person name="Yang K."/>
            <person name="Arkin A.P."/>
            <person name="Keller N.P."/>
            <person name="Grigoriev I.V."/>
            <person name="Louise Glass N.L."/>
        </authorList>
    </citation>
    <scope>NUCLEOTIDE SEQUENCE [LARGE SCALE GENOMIC DNA]</scope>
    <source>
        <strain evidence="3">ATCC 200026 / FGSC A1120 / IAM 13836 / NRRL 3357 / JCM 12722 / SRRC 167</strain>
    </source>
</reference>
<feature type="compositionally biased region" description="Gly residues" evidence="1">
    <location>
        <begin position="1"/>
        <end position="13"/>
    </location>
</feature>
<name>A0A7U2QUW4_ASPFN</name>
<sequence>MRLSGGGSFGGSEGLQELLGGNTPELYRPYQNVEAIPITHKKATERKLPSRQ</sequence>
<feature type="region of interest" description="Disordered" evidence="1">
    <location>
        <begin position="1"/>
        <end position="24"/>
    </location>
</feature>
<evidence type="ECO:0000313" key="2">
    <source>
        <dbReference type="EMBL" id="QRD85856.1"/>
    </source>
</evidence>
<organism evidence="2 3">
    <name type="scientific">Aspergillus flavus (strain ATCC 200026 / FGSC A1120 / IAM 13836 / NRRL 3357 / JCM 12722 / SRRC 167)</name>
    <dbReference type="NCBI Taxonomy" id="332952"/>
    <lineage>
        <taxon>Eukaryota</taxon>
        <taxon>Fungi</taxon>
        <taxon>Dikarya</taxon>
        <taxon>Ascomycota</taxon>
        <taxon>Pezizomycotina</taxon>
        <taxon>Eurotiomycetes</taxon>
        <taxon>Eurotiomycetidae</taxon>
        <taxon>Eurotiales</taxon>
        <taxon>Aspergillaceae</taxon>
        <taxon>Aspergillus</taxon>
        <taxon>Aspergillus subgen. Circumdati</taxon>
    </lineage>
</organism>
<evidence type="ECO:0000313" key="3">
    <source>
        <dbReference type="Proteomes" id="UP000596276"/>
    </source>
</evidence>
<accession>A0A7U2QUW4</accession>
<protein>
    <submittedName>
        <fullName evidence="2">Uncharacterized protein</fullName>
    </submittedName>
</protein>
<dbReference type="AlphaFoldDB" id="A0A7U2QUW4"/>
<keyword evidence="3" id="KW-1185">Reference proteome</keyword>